<dbReference type="Gene3D" id="3.90.79.20">
    <property type="match status" value="1"/>
</dbReference>
<comment type="similarity">
    <text evidence="3">Belongs to the Nudix hydrolase family. NudC subfamily.</text>
</comment>
<keyword evidence="6 10" id="KW-0378">Hydrolase</keyword>
<dbReference type="EMBL" id="JAAIVB010000063">
    <property type="protein sequence ID" value="NEX62921.1"/>
    <property type="molecule type" value="Genomic_DNA"/>
</dbReference>
<dbReference type="CDD" id="cd03429">
    <property type="entry name" value="NUDIX_NADH_pyrophosphatase_Nudt13"/>
    <property type="match status" value="1"/>
</dbReference>
<keyword evidence="8" id="KW-0520">NAD</keyword>
<keyword evidence="13" id="KW-1185">Reference proteome</keyword>
<dbReference type="InterPro" id="IPR015375">
    <property type="entry name" value="NADH_PPase-like_N"/>
</dbReference>
<dbReference type="GO" id="GO:0006742">
    <property type="term" value="P:NADP+ catabolic process"/>
    <property type="evidence" value="ECO:0007669"/>
    <property type="project" value="TreeGrafter"/>
</dbReference>
<dbReference type="GO" id="GO:0019677">
    <property type="term" value="P:NAD+ catabolic process"/>
    <property type="evidence" value="ECO:0007669"/>
    <property type="project" value="TreeGrafter"/>
</dbReference>
<dbReference type="SUPFAM" id="SSF55811">
    <property type="entry name" value="Nudix"/>
    <property type="match status" value="2"/>
</dbReference>
<evidence type="ECO:0000256" key="2">
    <source>
        <dbReference type="ARBA" id="ARBA00001947"/>
    </source>
</evidence>
<dbReference type="Pfam" id="PF09296">
    <property type="entry name" value="NUDIX-like"/>
    <property type="match status" value="1"/>
</dbReference>
<protein>
    <recommendedName>
        <fullName evidence="4">NAD(+) diphosphatase</fullName>
        <ecNumber evidence="4">3.6.1.22</ecNumber>
    </recommendedName>
</protein>
<dbReference type="PRINTS" id="PR00502">
    <property type="entry name" value="NUDIXFAMILY"/>
</dbReference>
<sequence>MLQTPQAFSPLVRRLEHEQPHTFLFRGDELLLRGDDLTLPPATDAALLALPPERMHAVGMLEDRYCHAAWLDASVAPPTGYAFRKLRTLFGIWDDGMVALAGRAYQIVEWARTHRFCGACGTATAYLDHERCARCPQCGMTAYPRISPAMMVLVRRGDAILLARNAMSPTNRFSALAGFLEPGESVEEAVHREVMEEVGLNVTNLRYFGSQSWPFPHSLMIAFTADHAGGDIQVDPTEIAEARWVGPGDPLPEIAPDFSIAGRLIRAHLP</sequence>
<evidence type="ECO:0000313" key="12">
    <source>
        <dbReference type="EMBL" id="NEX62921.1"/>
    </source>
</evidence>
<dbReference type="AlphaFoldDB" id="A0A6B3SQK1"/>
<comment type="cofactor">
    <cofactor evidence="2">
        <name>Zn(2+)</name>
        <dbReference type="ChEBI" id="CHEBI:29105"/>
    </cofactor>
</comment>
<keyword evidence="5" id="KW-0479">Metal-binding</keyword>
<comment type="cofactor">
    <cofactor evidence="1">
        <name>Mg(2+)</name>
        <dbReference type="ChEBI" id="CHEBI:18420"/>
    </cofactor>
</comment>
<evidence type="ECO:0000256" key="4">
    <source>
        <dbReference type="ARBA" id="ARBA00012381"/>
    </source>
</evidence>
<dbReference type="GO" id="GO:0005829">
    <property type="term" value="C:cytosol"/>
    <property type="evidence" value="ECO:0007669"/>
    <property type="project" value="TreeGrafter"/>
</dbReference>
<accession>A0A6B3SQK1</accession>
<evidence type="ECO:0000313" key="13">
    <source>
        <dbReference type="Proteomes" id="UP000482155"/>
    </source>
</evidence>
<dbReference type="InterPro" id="IPR050241">
    <property type="entry name" value="NAD-cap_RNA_hydrolase_NudC"/>
</dbReference>
<dbReference type="PANTHER" id="PTHR42904:SF6">
    <property type="entry name" value="NAD-CAPPED RNA HYDROLASE NUDT12"/>
    <property type="match status" value="1"/>
</dbReference>
<organism evidence="12 13">
    <name type="scientific">Noviherbaspirillum galbum</name>
    <dbReference type="NCBI Taxonomy" id="2709383"/>
    <lineage>
        <taxon>Bacteria</taxon>
        <taxon>Pseudomonadati</taxon>
        <taxon>Pseudomonadota</taxon>
        <taxon>Betaproteobacteria</taxon>
        <taxon>Burkholderiales</taxon>
        <taxon>Oxalobacteraceae</taxon>
        <taxon>Noviherbaspirillum</taxon>
    </lineage>
</organism>
<dbReference type="PANTHER" id="PTHR42904">
    <property type="entry name" value="NUDIX HYDROLASE, NUDC SUBFAMILY"/>
    <property type="match status" value="1"/>
</dbReference>
<dbReference type="NCBIfam" id="NF001299">
    <property type="entry name" value="PRK00241.1"/>
    <property type="match status" value="1"/>
</dbReference>
<dbReference type="InterPro" id="IPR020476">
    <property type="entry name" value="Nudix_hydrolase"/>
</dbReference>
<evidence type="ECO:0000256" key="3">
    <source>
        <dbReference type="ARBA" id="ARBA00009595"/>
    </source>
</evidence>
<evidence type="ECO:0000256" key="1">
    <source>
        <dbReference type="ARBA" id="ARBA00001946"/>
    </source>
</evidence>
<evidence type="ECO:0000256" key="8">
    <source>
        <dbReference type="ARBA" id="ARBA00023027"/>
    </source>
</evidence>
<name>A0A6B3SQK1_9BURK</name>
<dbReference type="GO" id="GO:0046872">
    <property type="term" value="F:metal ion binding"/>
    <property type="evidence" value="ECO:0007669"/>
    <property type="project" value="UniProtKB-KW"/>
</dbReference>
<proteinExistence type="inferred from homology"/>
<dbReference type="InterPro" id="IPR020084">
    <property type="entry name" value="NUDIX_hydrolase_CS"/>
</dbReference>
<dbReference type="EC" id="3.6.1.22" evidence="4"/>
<feature type="domain" description="Nudix hydrolase" evidence="11">
    <location>
        <begin position="144"/>
        <end position="269"/>
    </location>
</feature>
<dbReference type="RefSeq" id="WP_163966090.1">
    <property type="nucleotide sequence ID" value="NZ_JAAIVB010000063.1"/>
</dbReference>
<dbReference type="Proteomes" id="UP000482155">
    <property type="component" value="Unassembled WGS sequence"/>
</dbReference>
<dbReference type="Gene3D" id="3.90.79.10">
    <property type="entry name" value="Nucleoside Triphosphate Pyrophosphohydrolase"/>
    <property type="match status" value="1"/>
</dbReference>
<evidence type="ECO:0000256" key="10">
    <source>
        <dbReference type="RuleBase" id="RU003476"/>
    </source>
</evidence>
<dbReference type="GO" id="GO:0110153">
    <property type="term" value="F:RNA NAD-cap (NMN-forming) hydrolase activity"/>
    <property type="evidence" value="ECO:0007669"/>
    <property type="project" value="RHEA"/>
</dbReference>
<evidence type="ECO:0000256" key="9">
    <source>
        <dbReference type="ARBA" id="ARBA00023679"/>
    </source>
</evidence>
<comment type="caution">
    <text evidence="12">The sequence shown here is derived from an EMBL/GenBank/DDBJ whole genome shotgun (WGS) entry which is preliminary data.</text>
</comment>
<gene>
    <name evidence="12" type="primary">nudC</name>
    <name evidence="12" type="ORF">G3574_17710</name>
</gene>
<evidence type="ECO:0000259" key="11">
    <source>
        <dbReference type="PROSITE" id="PS51462"/>
    </source>
</evidence>
<dbReference type="InterPro" id="IPR000086">
    <property type="entry name" value="NUDIX_hydrolase_dom"/>
</dbReference>
<comment type="catalytic activity">
    <reaction evidence="9">
        <text>a 5'-end NAD(+)-phospho-ribonucleoside in mRNA + H2O = a 5'-end phospho-adenosine-phospho-ribonucleoside in mRNA + beta-nicotinamide D-ribonucleotide + 2 H(+)</text>
        <dbReference type="Rhea" id="RHEA:60876"/>
        <dbReference type="Rhea" id="RHEA-COMP:15698"/>
        <dbReference type="Rhea" id="RHEA-COMP:15719"/>
        <dbReference type="ChEBI" id="CHEBI:14649"/>
        <dbReference type="ChEBI" id="CHEBI:15377"/>
        <dbReference type="ChEBI" id="CHEBI:15378"/>
        <dbReference type="ChEBI" id="CHEBI:144029"/>
        <dbReference type="ChEBI" id="CHEBI:144051"/>
    </reaction>
    <physiologicalReaction direction="left-to-right" evidence="9">
        <dbReference type="Rhea" id="RHEA:60877"/>
    </physiologicalReaction>
</comment>
<keyword evidence="7" id="KW-0460">Magnesium</keyword>
<dbReference type="GO" id="GO:0035529">
    <property type="term" value="F:NADH pyrophosphatase activity"/>
    <property type="evidence" value="ECO:0007669"/>
    <property type="project" value="TreeGrafter"/>
</dbReference>
<dbReference type="PROSITE" id="PS51462">
    <property type="entry name" value="NUDIX"/>
    <property type="match status" value="1"/>
</dbReference>
<dbReference type="InterPro" id="IPR049734">
    <property type="entry name" value="NudC-like_C"/>
</dbReference>
<dbReference type="Pfam" id="PF09297">
    <property type="entry name" value="Zn_ribbon_NUD"/>
    <property type="match status" value="1"/>
</dbReference>
<evidence type="ECO:0000256" key="5">
    <source>
        <dbReference type="ARBA" id="ARBA00022723"/>
    </source>
</evidence>
<evidence type="ECO:0000256" key="7">
    <source>
        <dbReference type="ARBA" id="ARBA00022842"/>
    </source>
</evidence>
<dbReference type="InterPro" id="IPR015376">
    <property type="entry name" value="Znr_NADH_PPase"/>
</dbReference>
<dbReference type="PROSITE" id="PS00893">
    <property type="entry name" value="NUDIX_BOX"/>
    <property type="match status" value="1"/>
</dbReference>
<dbReference type="Pfam" id="PF00293">
    <property type="entry name" value="NUDIX"/>
    <property type="match status" value="1"/>
</dbReference>
<evidence type="ECO:0000256" key="6">
    <source>
        <dbReference type="ARBA" id="ARBA00022801"/>
    </source>
</evidence>
<reference evidence="12 13" key="1">
    <citation type="submission" date="2020-02" db="EMBL/GenBank/DDBJ databases">
        <authorList>
            <person name="Kim M.K."/>
        </authorList>
    </citation>
    <scope>NUCLEOTIDE SEQUENCE [LARGE SCALE GENOMIC DNA]</scope>
    <source>
        <strain evidence="12 13">17J57-3</strain>
    </source>
</reference>
<dbReference type="InterPro" id="IPR015797">
    <property type="entry name" value="NUDIX_hydrolase-like_dom_sf"/>
</dbReference>